<evidence type="ECO:0000256" key="2">
    <source>
        <dbReference type="ARBA" id="ARBA00022692"/>
    </source>
</evidence>
<dbReference type="GO" id="GO:0008324">
    <property type="term" value="F:monoatomic cation transmembrane transporter activity"/>
    <property type="evidence" value="ECO:0007669"/>
    <property type="project" value="InterPro"/>
</dbReference>
<evidence type="ECO:0000256" key="4">
    <source>
        <dbReference type="ARBA" id="ARBA00023136"/>
    </source>
</evidence>
<organism evidence="9">
    <name type="scientific">Onchocerca ochengi</name>
    <name type="common">Filarial nematode worm</name>
    <dbReference type="NCBI Taxonomy" id="42157"/>
    <lineage>
        <taxon>Eukaryota</taxon>
        <taxon>Metazoa</taxon>
        <taxon>Ecdysozoa</taxon>
        <taxon>Nematoda</taxon>
        <taxon>Chromadorea</taxon>
        <taxon>Rhabditida</taxon>
        <taxon>Spirurina</taxon>
        <taxon>Spiruromorpha</taxon>
        <taxon>Filarioidea</taxon>
        <taxon>Onchocercidae</taxon>
        <taxon>Onchocerca</taxon>
    </lineage>
</organism>
<evidence type="ECO:0000313" key="7">
    <source>
        <dbReference type="EMBL" id="VDK73453.1"/>
    </source>
</evidence>
<feature type="transmembrane region" description="Helical" evidence="5">
    <location>
        <begin position="724"/>
        <end position="742"/>
    </location>
</feature>
<feature type="transmembrane region" description="Helical" evidence="5">
    <location>
        <begin position="785"/>
        <end position="808"/>
    </location>
</feature>
<dbReference type="AlphaFoldDB" id="A0A182E923"/>
<dbReference type="WBParaSite" id="nOo.2.0.1.t04530-RA">
    <property type="protein sequence ID" value="nOo.2.0.1.t04530-RA"/>
    <property type="gene ID" value="nOo.2.0.1.g04530"/>
</dbReference>
<dbReference type="InterPro" id="IPR016024">
    <property type="entry name" value="ARM-type_fold"/>
</dbReference>
<evidence type="ECO:0000259" key="6">
    <source>
        <dbReference type="Pfam" id="PF01545"/>
    </source>
</evidence>
<evidence type="ECO:0000256" key="5">
    <source>
        <dbReference type="SAM" id="Phobius"/>
    </source>
</evidence>
<dbReference type="SUPFAM" id="SSF48371">
    <property type="entry name" value="ARM repeat"/>
    <property type="match status" value="1"/>
</dbReference>
<dbReference type="PANTHER" id="PTHR15605:SF2">
    <property type="entry name" value="KINESIN-ASSOCIATED PROTEIN 3"/>
    <property type="match status" value="1"/>
</dbReference>
<dbReference type="EMBL" id="UYRW01001040">
    <property type="protein sequence ID" value="VDK73453.1"/>
    <property type="molecule type" value="Genomic_DNA"/>
</dbReference>
<dbReference type="PANTHER" id="PTHR15605">
    <property type="entry name" value="KINESIN-ASSOCIATED PROTEINS"/>
    <property type="match status" value="1"/>
</dbReference>
<dbReference type="SMART" id="SM01297">
    <property type="entry name" value="KAP"/>
    <property type="match status" value="1"/>
</dbReference>
<keyword evidence="4 5" id="KW-0472">Membrane</keyword>
<feature type="domain" description="Cation efflux protein transmembrane" evidence="6">
    <location>
        <begin position="726"/>
        <end position="944"/>
    </location>
</feature>
<dbReference type="STRING" id="42157.A0A182E923"/>
<dbReference type="GO" id="GO:0005930">
    <property type="term" value="C:axoneme"/>
    <property type="evidence" value="ECO:0007669"/>
    <property type="project" value="TreeGrafter"/>
</dbReference>
<evidence type="ECO:0000256" key="1">
    <source>
        <dbReference type="ARBA" id="ARBA00004141"/>
    </source>
</evidence>
<dbReference type="GO" id="GO:0019894">
    <property type="term" value="F:kinesin binding"/>
    <property type="evidence" value="ECO:0007669"/>
    <property type="project" value="InterPro"/>
</dbReference>
<dbReference type="InterPro" id="IPR011989">
    <property type="entry name" value="ARM-like"/>
</dbReference>
<dbReference type="SUPFAM" id="SSF47240">
    <property type="entry name" value="Ferritin-like"/>
    <property type="match status" value="1"/>
</dbReference>
<dbReference type="SUPFAM" id="SSF161111">
    <property type="entry name" value="Cation efflux protein transmembrane domain-like"/>
    <property type="match status" value="1"/>
</dbReference>
<accession>A0A182E923</accession>
<dbReference type="InterPro" id="IPR027469">
    <property type="entry name" value="Cation_efflux_TMD_sf"/>
</dbReference>
<dbReference type="InterPro" id="IPR058533">
    <property type="entry name" value="Cation_efflux_TM"/>
</dbReference>
<evidence type="ECO:0000313" key="9">
    <source>
        <dbReference type="WBParaSite" id="nOo.2.0.1.t04530-RA"/>
    </source>
</evidence>
<feature type="transmembrane region" description="Helical" evidence="5">
    <location>
        <begin position="915"/>
        <end position="935"/>
    </location>
</feature>
<dbReference type="Gene3D" id="1.20.1510.10">
    <property type="entry name" value="Cation efflux protein transmembrane domain"/>
    <property type="match status" value="1"/>
</dbReference>
<dbReference type="Proteomes" id="UP000271087">
    <property type="component" value="Unassembled WGS sequence"/>
</dbReference>
<gene>
    <name evidence="7" type="ORF">NOO_LOCUS4530</name>
</gene>
<dbReference type="GO" id="GO:0007018">
    <property type="term" value="P:microtubule-based movement"/>
    <property type="evidence" value="ECO:0007669"/>
    <property type="project" value="TreeGrafter"/>
</dbReference>
<dbReference type="Pfam" id="PF05804">
    <property type="entry name" value="KAP"/>
    <property type="match status" value="1"/>
</dbReference>
<reference evidence="7 8" key="2">
    <citation type="submission" date="2018-08" db="EMBL/GenBank/DDBJ databases">
        <authorList>
            <person name="Laetsch R D."/>
            <person name="Stevens L."/>
            <person name="Kumar S."/>
            <person name="Blaxter L. M."/>
        </authorList>
    </citation>
    <scope>NUCLEOTIDE SEQUENCE [LARGE SCALE GENOMIC DNA]</scope>
</reference>
<dbReference type="OrthoDB" id="10265679at2759"/>
<dbReference type="GO" id="GO:0044782">
    <property type="term" value="P:cilium organization"/>
    <property type="evidence" value="ECO:0007669"/>
    <property type="project" value="TreeGrafter"/>
</dbReference>
<feature type="transmembrane region" description="Helical" evidence="5">
    <location>
        <begin position="889"/>
        <end position="909"/>
    </location>
</feature>
<feature type="transmembrane region" description="Helical" evidence="5">
    <location>
        <begin position="748"/>
        <end position="773"/>
    </location>
</feature>
<comment type="subcellular location">
    <subcellularLocation>
        <location evidence="1">Membrane</location>
        <topology evidence="1">Multi-pass membrane protein</topology>
    </subcellularLocation>
</comment>
<dbReference type="InterPro" id="IPR008658">
    <property type="entry name" value="KAP3"/>
</dbReference>
<evidence type="ECO:0000313" key="8">
    <source>
        <dbReference type="Proteomes" id="UP000271087"/>
    </source>
</evidence>
<keyword evidence="2 5" id="KW-0812">Transmembrane</keyword>
<dbReference type="GO" id="GO:0016020">
    <property type="term" value="C:membrane"/>
    <property type="evidence" value="ECO:0007669"/>
    <property type="project" value="UniProtKB-SubCell"/>
</dbReference>
<proteinExistence type="predicted"/>
<name>A0A182E923_ONCOC</name>
<reference evidence="9" key="1">
    <citation type="submission" date="2016-06" db="UniProtKB">
        <authorList>
            <consortium name="WormBaseParasite"/>
        </authorList>
    </citation>
    <scope>IDENTIFICATION</scope>
</reference>
<keyword evidence="3 5" id="KW-1133">Transmembrane helix</keyword>
<dbReference type="Pfam" id="PF01545">
    <property type="entry name" value="Cation_efflux"/>
    <property type="match status" value="1"/>
</dbReference>
<feature type="transmembrane region" description="Helical" evidence="5">
    <location>
        <begin position="1161"/>
        <end position="1181"/>
    </location>
</feature>
<protein>
    <submittedName>
        <fullName evidence="9">Kinesin-associated protein 3</fullName>
    </submittedName>
</protein>
<feature type="transmembrane region" description="Helical" evidence="5">
    <location>
        <begin position="828"/>
        <end position="846"/>
    </location>
</feature>
<dbReference type="Pfam" id="PF03232">
    <property type="entry name" value="COQ7"/>
    <property type="match status" value="1"/>
</dbReference>
<dbReference type="InterPro" id="IPR009078">
    <property type="entry name" value="Ferritin-like_SF"/>
</dbReference>
<evidence type="ECO:0000256" key="3">
    <source>
        <dbReference type="ARBA" id="ARBA00022989"/>
    </source>
</evidence>
<dbReference type="GO" id="GO:0035869">
    <property type="term" value="C:ciliary transition zone"/>
    <property type="evidence" value="ECO:0007669"/>
    <property type="project" value="TreeGrafter"/>
</dbReference>
<dbReference type="Gene3D" id="1.25.10.10">
    <property type="entry name" value="Leucine-rich Repeat Variant"/>
    <property type="match status" value="1"/>
</dbReference>
<dbReference type="GO" id="GO:0016939">
    <property type="term" value="C:kinesin II complex"/>
    <property type="evidence" value="ECO:0007669"/>
    <property type="project" value="TreeGrafter"/>
</dbReference>
<sequence>MEQTHRNSNQFLRKKVKNIEFDAHNYSPAIIIKYELESAMQNLEGASLASPSKRCKKIIQLKDLNERVDTLALARHILQVCPIIPECKIRELERILYHLQKRHNSDTYKSNINLSTECLDITLTSRASMNNIEDYIEMLYDEVPEKTKAAALFLELSQNHGKLQQLIENEVLMGALVRVLRDDWKKSFELATNILTMLYNFSIYTNFHQILAHHKIGSLSIQIVDYGLKRWEAWKVEACQSDECTTRRLNLAIRKQQQLIAVCLNLLLNLAEDIKVEMKMVNRQIVPLLSKCIQDRDAVLSLLLCATSFLLKLSIYVENKEALINGRIMESISSLFPIKNGTLRHRAVQLLFNLSFIPSLRDQMVSVGFISHIAPLIDDRSALKLLYQLSINDDAKAMITYTDALQNLMRILLTNNCSNIVKAILINITLEKRNAQLLCGNDGEGLNLLIDAALSQKDQLLLKIIRNIAIHSGPTQAMFSKWAIRFLEIVVDKKHEKGLDLFAFECLGIVNQLTSVDWALLAEQVSLIPWIENNLKGQLKSQSDQLLQVIILCGTMARQLNAARLIVPLTDQLIELLTAHQEDDEIVIQIIYIFYAILTHEELSESIMGGSAQIGAYLIDLMHDKNVPIRAICDRALSIIAEHSEEWARKMDTERFRWHNLQWLEMVAEGNSVTSSDSIISGSTDIYSEVFGAEDILGDASPDISITLMVAITIAWSNSNVRQACIGAIICGLCILFLIGSVSITRSLILTAAAWLSVFSFFSLISTVISLSVTQKPSINYTYGFARAPVLAVFATTVLATLAAIFLIKESMEHILENDHHLHPNGLYIFGAIAASVSLEIAAYGVKNQPIQHVLTASSSSSLQEHFADISHAICYVLPGLSILLLPRLNALSLLAFLTTIACIITHWFVSNLWWIDAVATLVLSICIFLTMWPLSKYTGRILLQTTPPHIHNQLDRCISEASTIDGVLELRLAHFWQLDFTTMAGTVDVRVRRDANEQLVLALVTEKLSAVISILTVQVVKDVVTSWQTTSKTHSVPYDLYQPTQFLSSNSLKQFDESHYHSHSHSHEHLHGNHDEAISSSMLKTSVRFAHQLSRRELLTKILRVDHIGELAALRIYDGQKAIISNQHPCRPVIEEMQAQEKEHLDIMERLCAKHNIQPTILAPWLSIAAYALALKILMFV</sequence>
<keyword evidence="8" id="KW-1185">Reference proteome</keyword>